<protein>
    <submittedName>
        <fullName evidence="2">Uncharacterized protein</fullName>
    </submittedName>
</protein>
<reference evidence="2" key="1">
    <citation type="submission" date="2021-10" db="EMBL/GenBank/DDBJ databases">
        <title>Melipona bicolor Genome sequencing and assembly.</title>
        <authorList>
            <person name="Araujo N.S."/>
            <person name="Arias M.C."/>
        </authorList>
    </citation>
    <scope>NUCLEOTIDE SEQUENCE</scope>
    <source>
        <strain evidence="2">USP_2M_L1-L4_2017</strain>
        <tissue evidence="2">Whole body</tissue>
    </source>
</reference>
<proteinExistence type="predicted"/>
<feature type="compositionally biased region" description="Basic and acidic residues" evidence="1">
    <location>
        <begin position="86"/>
        <end position="96"/>
    </location>
</feature>
<feature type="compositionally biased region" description="Low complexity" evidence="1">
    <location>
        <begin position="25"/>
        <end position="35"/>
    </location>
</feature>
<organism evidence="2 3">
    <name type="scientific">Melipona bicolor</name>
    <dbReference type="NCBI Taxonomy" id="60889"/>
    <lineage>
        <taxon>Eukaryota</taxon>
        <taxon>Metazoa</taxon>
        <taxon>Ecdysozoa</taxon>
        <taxon>Arthropoda</taxon>
        <taxon>Hexapoda</taxon>
        <taxon>Insecta</taxon>
        <taxon>Pterygota</taxon>
        <taxon>Neoptera</taxon>
        <taxon>Endopterygota</taxon>
        <taxon>Hymenoptera</taxon>
        <taxon>Apocrita</taxon>
        <taxon>Aculeata</taxon>
        <taxon>Apoidea</taxon>
        <taxon>Anthophila</taxon>
        <taxon>Apidae</taxon>
        <taxon>Melipona</taxon>
    </lineage>
</organism>
<keyword evidence="3" id="KW-1185">Reference proteome</keyword>
<evidence type="ECO:0000313" key="3">
    <source>
        <dbReference type="Proteomes" id="UP001177670"/>
    </source>
</evidence>
<dbReference type="AlphaFoldDB" id="A0AA40KJ21"/>
<comment type="caution">
    <text evidence="2">The sequence shown here is derived from an EMBL/GenBank/DDBJ whole genome shotgun (WGS) entry which is preliminary data.</text>
</comment>
<accession>A0AA40KJ21</accession>
<feature type="compositionally biased region" description="Acidic residues" evidence="1">
    <location>
        <begin position="63"/>
        <end position="85"/>
    </location>
</feature>
<evidence type="ECO:0000256" key="1">
    <source>
        <dbReference type="SAM" id="MobiDB-lite"/>
    </source>
</evidence>
<feature type="compositionally biased region" description="Basic and acidic residues" evidence="1">
    <location>
        <begin position="40"/>
        <end position="49"/>
    </location>
</feature>
<sequence>MPLPLVPVSEIPSNIPSDFVFRTASCESSAESANSRLHSRASEQEEPRTRRGPALRTRPRGDEEQEDTKDDDDDDDDEEEEEDEEVGKRREVRAEGFSRGCRSVGVASTSSRVRLTSDLGARAPPLLPARFGLSYA</sequence>
<dbReference type="Proteomes" id="UP001177670">
    <property type="component" value="Unassembled WGS sequence"/>
</dbReference>
<dbReference type="EMBL" id="JAHYIQ010000024">
    <property type="protein sequence ID" value="KAK1122099.1"/>
    <property type="molecule type" value="Genomic_DNA"/>
</dbReference>
<name>A0AA40KJ21_9HYME</name>
<feature type="region of interest" description="Disordered" evidence="1">
    <location>
        <begin position="25"/>
        <end position="136"/>
    </location>
</feature>
<evidence type="ECO:0000313" key="2">
    <source>
        <dbReference type="EMBL" id="KAK1122099.1"/>
    </source>
</evidence>
<gene>
    <name evidence="2" type="ORF">K0M31_009939</name>
</gene>